<dbReference type="Gramene" id="KOM34739">
    <property type="protein sequence ID" value="KOM34739"/>
    <property type="gene ID" value="LR48_Vigan02g088900"/>
</dbReference>
<dbReference type="GO" id="GO:0005634">
    <property type="term" value="C:nucleus"/>
    <property type="evidence" value="ECO:0007669"/>
    <property type="project" value="UniProtKB-SubCell"/>
</dbReference>
<dbReference type="Proteomes" id="UP000053144">
    <property type="component" value="Chromosome 2"/>
</dbReference>
<proteinExistence type="inferred from homology"/>
<keyword evidence="1" id="KW-0805">Transcription regulation</keyword>
<reference evidence="4" key="1">
    <citation type="journal article" date="2015" name="Proc. Natl. Acad. Sci. U.S.A.">
        <title>Genome sequencing of adzuki bean (Vigna angularis) provides insight into high starch and low fat accumulation and domestication.</title>
        <authorList>
            <person name="Yang K."/>
            <person name="Tian Z."/>
            <person name="Chen C."/>
            <person name="Luo L."/>
            <person name="Zhao B."/>
            <person name="Wang Z."/>
            <person name="Yu L."/>
            <person name="Li Y."/>
            <person name="Sun Y."/>
            <person name="Li W."/>
            <person name="Chen Y."/>
            <person name="Li Y."/>
            <person name="Zhang Y."/>
            <person name="Ai D."/>
            <person name="Zhao J."/>
            <person name="Shang C."/>
            <person name="Ma Y."/>
            <person name="Wu B."/>
            <person name="Wang M."/>
            <person name="Gao L."/>
            <person name="Sun D."/>
            <person name="Zhang P."/>
            <person name="Guo F."/>
            <person name="Wang W."/>
            <person name="Li Y."/>
            <person name="Wang J."/>
            <person name="Varshney R.K."/>
            <person name="Wang J."/>
            <person name="Ling H.Q."/>
            <person name="Wan P."/>
        </authorList>
    </citation>
    <scope>NUCLEOTIDE SEQUENCE</scope>
    <source>
        <strain evidence="4">cv. Jingnong 6</strain>
    </source>
</reference>
<keyword evidence="1" id="KW-0804">Transcription</keyword>
<evidence type="ECO:0000259" key="2">
    <source>
        <dbReference type="Pfam" id="PF02309"/>
    </source>
</evidence>
<dbReference type="Gene3D" id="3.10.20.90">
    <property type="entry name" value="Phosphatidylinositol 3-kinase Catalytic Subunit, Chain A, domain 1"/>
    <property type="match status" value="1"/>
</dbReference>
<dbReference type="GO" id="GO:0009734">
    <property type="term" value="P:auxin-activated signaling pathway"/>
    <property type="evidence" value="ECO:0007669"/>
    <property type="project" value="UniProtKB-UniRule"/>
</dbReference>
<dbReference type="EMBL" id="CM003372">
    <property type="protein sequence ID" value="KOM34739.1"/>
    <property type="molecule type" value="Genomic_DNA"/>
</dbReference>
<dbReference type="InterPro" id="IPR033389">
    <property type="entry name" value="AUX/IAA_dom"/>
</dbReference>
<sequence length="86" mass="9462">MDGVPIGRKLNINAYDSYENLSSSVDELFRGLLVEMKLSHIASSHCCFAHKDSCAGGIQNKGEEEKEKEKANTSFLFGTGEYTLTV</sequence>
<organism evidence="3 4">
    <name type="scientific">Phaseolus angularis</name>
    <name type="common">Azuki bean</name>
    <name type="synonym">Vigna angularis</name>
    <dbReference type="NCBI Taxonomy" id="3914"/>
    <lineage>
        <taxon>Eukaryota</taxon>
        <taxon>Viridiplantae</taxon>
        <taxon>Streptophyta</taxon>
        <taxon>Embryophyta</taxon>
        <taxon>Tracheophyta</taxon>
        <taxon>Spermatophyta</taxon>
        <taxon>Magnoliopsida</taxon>
        <taxon>eudicotyledons</taxon>
        <taxon>Gunneridae</taxon>
        <taxon>Pentapetalae</taxon>
        <taxon>rosids</taxon>
        <taxon>fabids</taxon>
        <taxon>Fabales</taxon>
        <taxon>Fabaceae</taxon>
        <taxon>Papilionoideae</taxon>
        <taxon>50 kb inversion clade</taxon>
        <taxon>NPAAA clade</taxon>
        <taxon>indigoferoid/millettioid clade</taxon>
        <taxon>Phaseoleae</taxon>
        <taxon>Vigna</taxon>
    </lineage>
</organism>
<evidence type="ECO:0000256" key="1">
    <source>
        <dbReference type="RuleBase" id="RU004549"/>
    </source>
</evidence>
<accession>A0A0L9TX28</accession>
<comment type="subcellular location">
    <subcellularLocation>
        <location evidence="1">Nucleus</location>
    </subcellularLocation>
</comment>
<keyword evidence="1" id="KW-0678">Repressor</keyword>
<name>A0A0L9TX28_PHAAN</name>
<dbReference type="OMA" id="KDSCAGG"/>
<evidence type="ECO:0000313" key="4">
    <source>
        <dbReference type="Proteomes" id="UP000053144"/>
    </source>
</evidence>
<comment type="similarity">
    <text evidence="1">Belongs to the Aux/IAA family.</text>
</comment>
<gene>
    <name evidence="3" type="ORF">LR48_Vigan02g088900</name>
</gene>
<keyword evidence="1" id="KW-0539">Nucleus</keyword>
<dbReference type="Pfam" id="PF02309">
    <property type="entry name" value="AUX_IAA"/>
    <property type="match status" value="1"/>
</dbReference>
<feature type="domain" description="AUX/IAA" evidence="2">
    <location>
        <begin position="1"/>
        <end position="85"/>
    </location>
</feature>
<keyword evidence="1" id="KW-0927">Auxin signaling pathway</keyword>
<evidence type="ECO:0000313" key="3">
    <source>
        <dbReference type="EMBL" id="KOM34739.1"/>
    </source>
</evidence>
<comment type="subunit">
    <text evidence="1">Homodimers and heterodimers.</text>
</comment>
<comment type="function">
    <text evidence="1">Aux/IAA proteins are short-lived transcriptional factors that function as repressors of early auxin response genes at low auxin concentrations.</text>
</comment>
<dbReference type="AlphaFoldDB" id="A0A0L9TX28"/>
<dbReference type="STRING" id="3914.A0A0L9TX28"/>
<protein>
    <recommendedName>
        <fullName evidence="1">Auxin-induced protein</fullName>
    </recommendedName>
</protein>